<sequence length="219" mass="23823">MNRRDFIKTTLAAAAAAGGTLLGAPLLSAAPSANTERKVINKKMKILVLTGSPRKEGNSNTLASQFIRGAREAGHEISRFDAAFKEVHPCSACNHCGMDGPCVFQDDFSFVREHIIPADVVAFATPMYYFGISAQLKTVIDRFYAINGKIHVRKRAVLMMTYANTAASEAAPIISHYDVLLKYLGWEDAGQIIVPGVWPEGAVNNTKYTEAAYRLGKAI</sequence>
<keyword evidence="6" id="KW-1185">Reference proteome</keyword>
<dbReference type="SUPFAM" id="SSF52218">
    <property type="entry name" value="Flavoproteins"/>
    <property type="match status" value="1"/>
</dbReference>
<evidence type="ECO:0000259" key="4">
    <source>
        <dbReference type="Pfam" id="PF03358"/>
    </source>
</evidence>
<dbReference type="STRING" id="1197717.BED41_01255"/>
<dbReference type="Gene3D" id="3.40.50.360">
    <property type="match status" value="1"/>
</dbReference>
<evidence type="ECO:0000313" key="6">
    <source>
        <dbReference type="Proteomes" id="UP000093044"/>
    </source>
</evidence>
<keyword evidence="1" id="KW-0285">Flavoprotein</keyword>
<evidence type="ECO:0000256" key="1">
    <source>
        <dbReference type="ARBA" id="ARBA00022630"/>
    </source>
</evidence>
<dbReference type="PANTHER" id="PTHR43278:SF2">
    <property type="entry name" value="IRON-SULFUR FLAVOPROTEIN"/>
    <property type="match status" value="1"/>
</dbReference>
<dbReference type="PANTHER" id="PTHR43278">
    <property type="entry name" value="NAD(P)H-DEPENDENT FMN-CONTAINING OXIDOREDUCTASE YWQN-RELATED"/>
    <property type="match status" value="1"/>
</dbReference>
<dbReference type="InterPro" id="IPR051796">
    <property type="entry name" value="ISF_SsuE-like"/>
</dbReference>
<dbReference type="InterPro" id="IPR029039">
    <property type="entry name" value="Flavoprotein-like_sf"/>
</dbReference>
<feature type="chain" id="PRO_5008539001" evidence="3">
    <location>
        <begin position="30"/>
        <end position="219"/>
    </location>
</feature>
<reference evidence="5" key="1">
    <citation type="submission" date="2016-08" db="EMBL/GenBank/DDBJ databases">
        <title>Complete genome of Cloacibacillus porcorum.</title>
        <authorList>
            <person name="Looft T."/>
            <person name="Bayles D.O."/>
            <person name="Alt D.P."/>
        </authorList>
    </citation>
    <scope>NUCLEOTIDE SEQUENCE [LARGE SCALE GENOMIC DNA]</scope>
    <source>
        <strain evidence="5">CL-84</strain>
    </source>
</reference>
<dbReference type="Pfam" id="PF03358">
    <property type="entry name" value="FMN_red"/>
    <property type="match status" value="1"/>
</dbReference>
<dbReference type="EMBL" id="CP016757">
    <property type="protein sequence ID" value="ANZ46506.1"/>
    <property type="molecule type" value="Genomic_DNA"/>
</dbReference>
<gene>
    <name evidence="5" type="ORF">BED41_01255</name>
</gene>
<evidence type="ECO:0000313" key="5">
    <source>
        <dbReference type="EMBL" id="ANZ46506.1"/>
    </source>
</evidence>
<keyword evidence="2" id="KW-0288">FMN</keyword>
<proteinExistence type="predicted"/>
<protein>
    <submittedName>
        <fullName evidence="5">Tat (Twin-arginine translocation) pathway signal sequence</fullName>
    </submittedName>
</protein>
<feature type="signal peptide" evidence="3">
    <location>
        <begin position="1"/>
        <end position="29"/>
    </location>
</feature>
<dbReference type="OrthoDB" id="9805976at2"/>
<dbReference type="InterPro" id="IPR005025">
    <property type="entry name" value="FMN_Rdtase-like_dom"/>
</dbReference>
<name>A0A1B2I979_9BACT</name>
<organism evidence="5 6">
    <name type="scientific">Cloacibacillus porcorum</name>
    <dbReference type="NCBI Taxonomy" id="1197717"/>
    <lineage>
        <taxon>Bacteria</taxon>
        <taxon>Thermotogati</taxon>
        <taxon>Synergistota</taxon>
        <taxon>Synergistia</taxon>
        <taxon>Synergistales</taxon>
        <taxon>Synergistaceae</taxon>
        <taxon>Cloacibacillus</taxon>
    </lineage>
</organism>
<dbReference type="GO" id="GO:0016491">
    <property type="term" value="F:oxidoreductase activity"/>
    <property type="evidence" value="ECO:0007669"/>
    <property type="project" value="InterPro"/>
</dbReference>
<keyword evidence="3" id="KW-0732">Signal</keyword>
<dbReference type="KEGG" id="cpor:BED41_01255"/>
<dbReference type="NCBIfam" id="TIGR01409">
    <property type="entry name" value="TAT_signal_seq"/>
    <property type="match status" value="1"/>
</dbReference>
<evidence type="ECO:0000256" key="2">
    <source>
        <dbReference type="ARBA" id="ARBA00022643"/>
    </source>
</evidence>
<dbReference type="PROSITE" id="PS51318">
    <property type="entry name" value="TAT"/>
    <property type="match status" value="1"/>
</dbReference>
<dbReference type="Proteomes" id="UP000093044">
    <property type="component" value="Chromosome"/>
</dbReference>
<dbReference type="AlphaFoldDB" id="A0A1B2I979"/>
<accession>A0A1B2I979</accession>
<evidence type="ECO:0000256" key="3">
    <source>
        <dbReference type="SAM" id="SignalP"/>
    </source>
</evidence>
<feature type="domain" description="NADPH-dependent FMN reductase-like" evidence="4">
    <location>
        <begin position="44"/>
        <end position="168"/>
    </location>
</feature>
<dbReference type="InterPro" id="IPR019546">
    <property type="entry name" value="TAT_signal_bac_arc"/>
</dbReference>
<dbReference type="InterPro" id="IPR006311">
    <property type="entry name" value="TAT_signal"/>
</dbReference>
<dbReference type="Pfam" id="PF10518">
    <property type="entry name" value="TAT_signal"/>
    <property type="match status" value="1"/>
</dbReference>